<dbReference type="Proteomes" id="UP000289738">
    <property type="component" value="Chromosome B04"/>
</dbReference>
<protein>
    <submittedName>
        <fullName evidence="2">Uncharacterized protein</fullName>
    </submittedName>
</protein>
<feature type="region of interest" description="Disordered" evidence="1">
    <location>
        <begin position="1"/>
        <end position="20"/>
    </location>
</feature>
<proteinExistence type="predicted"/>
<keyword evidence="3" id="KW-1185">Reference proteome</keyword>
<feature type="compositionally biased region" description="Polar residues" evidence="1">
    <location>
        <begin position="11"/>
        <end position="20"/>
    </location>
</feature>
<gene>
    <name evidence="2" type="ORF">Ahy_B04g069083</name>
</gene>
<comment type="caution">
    <text evidence="2">The sequence shown here is derived from an EMBL/GenBank/DDBJ whole genome shotgun (WGS) entry which is preliminary data.</text>
</comment>
<dbReference type="EMBL" id="SDMP01000014">
    <property type="protein sequence ID" value="RYR11577.1"/>
    <property type="molecule type" value="Genomic_DNA"/>
</dbReference>
<dbReference type="AlphaFoldDB" id="A0A444ZBN0"/>
<name>A0A444ZBN0_ARAHY</name>
<feature type="compositionally biased region" description="Basic residues" evidence="1">
    <location>
        <begin position="1"/>
        <end position="10"/>
    </location>
</feature>
<organism evidence="2 3">
    <name type="scientific">Arachis hypogaea</name>
    <name type="common">Peanut</name>
    <dbReference type="NCBI Taxonomy" id="3818"/>
    <lineage>
        <taxon>Eukaryota</taxon>
        <taxon>Viridiplantae</taxon>
        <taxon>Streptophyta</taxon>
        <taxon>Embryophyta</taxon>
        <taxon>Tracheophyta</taxon>
        <taxon>Spermatophyta</taxon>
        <taxon>Magnoliopsida</taxon>
        <taxon>eudicotyledons</taxon>
        <taxon>Gunneridae</taxon>
        <taxon>Pentapetalae</taxon>
        <taxon>rosids</taxon>
        <taxon>fabids</taxon>
        <taxon>Fabales</taxon>
        <taxon>Fabaceae</taxon>
        <taxon>Papilionoideae</taxon>
        <taxon>50 kb inversion clade</taxon>
        <taxon>dalbergioids sensu lato</taxon>
        <taxon>Dalbergieae</taxon>
        <taxon>Pterocarpus clade</taxon>
        <taxon>Arachis</taxon>
    </lineage>
</organism>
<evidence type="ECO:0000313" key="3">
    <source>
        <dbReference type="Proteomes" id="UP000289738"/>
    </source>
</evidence>
<evidence type="ECO:0000256" key="1">
    <source>
        <dbReference type="SAM" id="MobiDB-lite"/>
    </source>
</evidence>
<accession>A0A444ZBN0</accession>
<evidence type="ECO:0000313" key="2">
    <source>
        <dbReference type="EMBL" id="RYR11577.1"/>
    </source>
</evidence>
<reference evidence="2 3" key="1">
    <citation type="submission" date="2019-01" db="EMBL/GenBank/DDBJ databases">
        <title>Sequencing of cultivated peanut Arachis hypogaea provides insights into genome evolution and oil improvement.</title>
        <authorList>
            <person name="Chen X."/>
        </authorList>
    </citation>
    <scope>NUCLEOTIDE SEQUENCE [LARGE SCALE GENOMIC DNA]</scope>
    <source>
        <strain evidence="3">cv. Fuhuasheng</strain>
        <tissue evidence="2">Leaves</tissue>
    </source>
</reference>
<sequence length="77" mass="9094">MWNAWKHPKTRTTATKKSNTWSSRIWVQKEEELSAMEISSYLMMEVVRTLSSPPVMNQEHVEKDENITITVGNWHTF</sequence>